<name>A0A6H5IEN5_9HYME</name>
<evidence type="ECO:0000256" key="1">
    <source>
        <dbReference type="SAM" id="MobiDB-lite"/>
    </source>
</evidence>
<feature type="region of interest" description="Disordered" evidence="1">
    <location>
        <begin position="64"/>
        <end position="144"/>
    </location>
</feature>
<proteinExistence type="predicted"/>
<feature type="region of interest" description="Disordered" evidence="1">
    <location>
        <begin position="1"/>
        <end position="42"/>
    </location>
</feature>
<organism evidence="2 3">
    <name type="scientific">Trichogramma brassicae</name>
    <dbReference type="NCBI Taxonomy" id="86971"/>
    <lineage>
        <taxon>Eukaryota</taxon>
        <taxon>Metazoa</taxon>
        <taxon>Ecdysozoa</taxon>
        <taxon>Arthropoda</taxon>
        <taxon>Hexapoda</taxon>
        <taxon>Insecta</taxon>
        <taxon>Pterygota</taxon>
        <taxon>Neoptera</taxon>
        <taxon>Endopterygota</taxon>
        <taxon>Hymenoptera</taxon>
        <taxon>Apocrita</taxon>
        <taxon>Proctotrupomorpha</taxon>
        <taxon>Chalcidoidea</taxon>
        <taxon>Trichogrammatidae</taxon>
        <taxon>Trichogramma</taxon>
    </lineage>
</organism>
<feature type="compositionally biased region" description="Polar residues" evidence="1">
    <location>
        <begin position="1"/>
        <end position="17"/>
    </location>
</feature>
<keyword evidence="3" id="KW-1185">Reference proteome</keyword>
<dbReference type="AlphaFoldDB" id="A0A6H5IEN5"/>
<accession>A0A6H5IEN5</accession>
<sequence>MQQSNEIVSVGATSLGQQGFVGEAVSQRSRGPGSGEEAGPMLSWADEVEREEAMQWRLQVEEVTPDKRSLLQEREERQKRARELGLPSVATSPRSTVGGGPPRSPSPAPLVMTRSAIKARSVGWPGGGCAVTGANGRWTTWSPP</sequence>
<feature type="compositionally biased region" description="Basic and acidic residues" evidence="1">
    <location>
        <begin position="64"/>
        <end position="83"/>
    </location>
</feature>
<reference evidence="2 3" key="1">
    <citation type="submission" date="2020-02" db="EMBL/GenBank/DDBJ databases">
        <authorList>
            <person name="Ferguson B K."/>
        </authorList>
    </citation>
    <scope>NUCLEOTIDE SEQUENCE [LARGE SCALE GENOMIC DNA]</scope>
</reference>
<gene>
    <name evidence="2" type="ORF">TBRA_LOCUS7272</name>
</gene>
<feature type="non-terminal residue" evidence="2">
    <location>
        <position position="144"/>
    </location>
</feature>
<protein>
    <submittedName>
        <fullName evidence="2">Uncharacterized protein</fullName>
    </submittedName>
</protein>
<evidence type="ECO:0000313" key="3">
    <source>
        <dbReference type="Proteomes" id="UP000479190"/>
    </source>
</evidence>
<evidence type="ECO:0000313" key="2">
    <source>
        <dbReference type="EMBL" id="CAB0035375.1"/>
    </source>
</evidence>
<dbReference type="Proteomes" id="UP000479190">
    <property type="component" value="Unassembled WGS sequence"/>
</dbReference>
<dbReference type="EMBL" id="CADCXV010000782">
    <property type="protein sequence ID" value="CAB0035375.1"/>
    <property type="molecule type" value="Genomic_DNA"/>
</dbReference>